<sequence length="631" mass="69150">MVTKTLIHAHYRLANPNSNLLPLPNPNRKGSSTGLLCPTCSSTMVYLKTNTDSWLIGCPTPNNDHNWKWWRCDQLNHELSLINLGVPRPIVSKPSDWGPRVSPQGQPLEPKPTSASSASRGRHHPYPAPALHPSSDTAGQKKLECNRVYEGKLSQNHKKVANKECPHQYCLGCCTAYGSGICSKHKVLPKTFTPPVTANHGLTPQQVRDLGITHQHLTDLRLPTRGSTPTTDLSVAQRQTPASLARPNQWAQSANSLGRRIPIETMAMIQKVRAEQDQAQDRREGPLVDVNKVATISLWVNSDSPKPITAYFARWPVAYLDESKLLLQAILKVVGPQWDRTLCIWDVTLSAWRDTMVNYPHRCQPNQRTIVVQLPTVDVPASALCCGHQAPPSVQPLSFNGPPPASTVHTPFPPTSAFLSASGLPAVSENTLSQPSTVVINNQQATTSALSQPPKESLPIVPHQTDVTQPTTTNRITTSSLVSALKLSLDLTAPTQSSEQAAPGDEHVPVSQSSSSSVNTQDTTTMSPSPQDVPSLLQKGWPSSSILVSKVLAWYRDSKQGSIKQTWSNHFGGQWKLVPPTVYQYHGWIEDVKPDVMSNHFKNNEQATVGDARLVWAEEFNRRAGVTKKAG</sequence>
<protein>
    <submittedName>
        <fullName evidence="2">Uncharacterized protein</fullName>
    </submittedName>
</protein>
<dbReference type="KEGG" id="mlr:MELLADRAFT_87912"/>
<dbReference type="VEuPathDB" id="FungiDB:MELLADRAFT_87912"/>
<accession>F4RPZ2</accession>
<evidence type="ECO:0000313" key="3">
    <source>
        <dbReference type="Proteomes" id="UP000001072"/>
    </source>
</evidence>
<dbReference type="EMBL" id="GL883112">
    <property type="protein sequence ID" value="EGG05625.1"/>
    <property type="molecule type" value="Genomic_DNA"/>
</dbReference>
<dbReference type="InParanoid" id="F4RPZ2"/>
<feature type="region of interest" description="Disordered" evidence="1">
    <location>
        <begin position="94"/>
        <end position="138"/>
    </location>
</feature>
<name>F4RPZ2_MELLP</name>
<gene>
    <name evidence="2" type="ORF">MELLADRAFT_87912</name>
</gene>
<dbReference type="AlphaFoldDB" id="F4RPZ2"/>
<feature type="compositionally biased region" description="Polar residues" evidence="1">
    <location>
        <begin position="518"/>
        <end position="532"/>
    </location>
</feature>
<proteinExistence type="predicted"/>
<dbReference type="HOGENOM" id="CLU_015424_0_0_1"/>
<dbReference type="OrthoDB" id="10492668at2759"/>
<dbReference type="RefSeq" id="XP_007411114.1">
    <property type="nucleotide sequence ID" value="XM_007411052.1"/>
</dbReference>
<evidence type="ECO:0000256" key="1">
    <source>
        <dbReference type="SAM" id="MobiDB-lite"/>
    </source>
</evidence>
<feature type="compositionally biased region" description="Polar residues" evidence="1">
    <location>
        <begin position="465"/>
        <end position="475"/>
    </location>
</feature>
<dbReference type="GeneID" id="18934695"/>
<evidence type="ECO:0000313" key="2">
    <source>
        <dbReference type="EMBL" id="EGG05625.1"/>
    </source>
</evidence>
<keyword evidence="3" id="KW-1185">Reference proteome</keyword>
<organism evidence="3">
    <name type="scientific">Melampsora larici-populina (strain 98AG31 / pathotype 3-4-7)</name>
    <name type="common">Poplar leaf rust fungus</name>
    <dbReference type="NCBI Taxonomy" id="747676"/>
    <lineage>
        <taxon>Eukaryota</taxon>
        <taxon>Fungi</taxon>
        <taxon>Dikarya</taxon>
        <taxon>Basidiomycota</taxon>
        <taxon>Pucciniomycotina</taxon>
        <taxon>Pucciniomycetes</taxon>
        <taxon>Pucciniales</taxon>
        <taxon>Melampsoraceae</taxon>
        <taxon>Melampsora</taxon>
    </lineage>
</organism>
<reference evidence="3" key="1">
    <citation type="journal article" date="2011" name="Proc. Natl. Acad. Sci. U.S.A.">
        <title>Obligate biotrophy features unraveled by the genomic analysis of rust fungi.</title>
        <authorList>
            <person name="Duplessis S."/>
            <person name="Cuomo C.A."/>
            <person name="Lin Y.-C."/>
            <person name="Aerts A."/>
            <person name="Tisserant E."/>
            <person name="Veneault-Fourrey C."/>
            <person name="Joly D.L."/>
            <person name="Hacquard S."/>
            <person name="Amselem J."/>
            <person name="Cantarel B.L."/>
            <person name="Chiu R."/>
            <person name="Coutinho P.M."/>
            <person name="Feau N."/>
            <person name="Field M."/>
            <person name="Frey P."/>
            <person name="Gelhaye E."/>
            <person name="Goldberg J."/>
            <person name="Grabherr M.G."/>
            <person name="Kodira C.D."/>
            <person name="Kohler A."/>
            <person name="Kuees U."/>
            <person name="Lindquist E.A."/>
            <person name="Lucas S.M."/>
            <person name="Mago R."/>
            <person name="Mauceli E."/>
            <person name="Morin E."/>
            <person name="Murat C."/>
            <person name="Pangilinan J.L."/>
            <person name="Park R."/>
            <person name="Pearson M."/>
            <person name="Quesneville H."/>
            <person name="Rouhier N."/>
            <person name="Sakthikumar S."/>
            <person name="Salamov A.A."/>
            <person name="Schmutz J."/>
            <person name="Selles B."/>
            <person name="Shapiro H."/>
            <person name="Tanguay P."/>
            <person name="Tuskan G.A."/>
            <person name="Henrissat B."/>
            <person name="Van de Peer Y."/>
            <person name="Rouze P."/>
            <person name="Ellis J.G."/>
            <person name="Dodds P.N."/>
            <person name="Schein J.E."/>
            <person name="Zhong S."/>
            <person name="Hamelin R.C."/>
            <person name="Grigoriev I.V."/>
            <person name="Szabo L.J."/>
            <person name="Martin F."/>
        </authorList>
    </citation>
    <scope>NUCLEOTIDE SEQUENCE [LARGE SCALE GENOMIC DNA]</scope>
    <source>
        <strain evidence="3">98AG31 / pathotype 3-4-7</strain>
    </source>
</reference>
<dbReference type="Proteomes" id="UP000001072">
    <property type="component" value="Unassembled WGS sequence"/>
</dbReference>
<feature type="region of interest" description="Disordered" evidence="1">
    <location>
        <begin position="494"/>
        <end position="537"/>
    </location>
</feature>
<feature type="region of interest" description="Disordered" evidence="1">
    <location>
        <begin position="446"/>
        <end position="475"/>
    </location>
</feature>